<evidence type="ECO:0000313" key="12">
    <source>
        <dbReference type="EMBL" id="SAZ41368.1"/>
    </source>
</evidence>
<dbReference type="AlphaFoldDB" id="A0A133CE83"/>
<evidence type="ECO:0000256" key="3">
    <source>
        <dbReference type="ARBA" id="ARBA00022490"/>
    </source>
</evidence>
<evidence type="ECO:0000313" key="10">
    <source>
        <dbReference type="EMBL" id="MDT2370820.1"/>
    </source>
</evidence>
<reference evidence="11 15" key="3">
    <citation type="submission" date="2018-05" db="EMBL/GenBank/DDBJ databases">
        <title>Vancomycin-resistant Enterococcus faecium strain from Chelyabinsk, Russia.</title>
        <authorList>
            <person name="Gostev V."/>
            <person name="Goncharov A."/>
            <person name="Kolodzhieva V."/>
            <person name="Suvorov A."/>
            <person name="Sidorenko S."/>
            <person name="Zueva L."/>
        </authorList>
    </citation>
    <scope>NUCLEOTIDE SEQUENCE [LARGE SCALE GENOMIC DNA]</scope>
    <source>
        <strain evidence="11 15">20</strain>
    </source>
</reference>
<keyword evidence="5 12" id="KW-0808">Transferase</keyword>
<dbReference type="RefSeq" id="WP_002301684.1">
    <property type="nucleotide sequence ID" value="NZ_AP026774.1"/>
</dbReference>
<evidence type="ECO:0000256" key="5">
    <source>
        <dbReference type="ARBA" id="ARBA00022679"/>
    </source>
</evidence>
<dbReference type="EMBL" id="JARPTX010000050">
    <property type="protein sequence ID" value="MDT2370820.1"/>
    <property type="molecule type" value="Genomic_DNA"/>
</dbReference>
<evidence type="ECO:0000256" key="2">
    <source>
        <dbReference type="ARBA" id="ARBA00022448"/>
    </source>
</evidence>
<evidence type="ECO:0000313" key="11">
    <source>
        <dbReference type="EMBL" id="PZM52091.1"/>
    </source>
</evidence>
<proteinExistence type="predicted"/>
<reference evidence="10" key="4">
    <citation type="submission" date="2023-03" db="EMBL/GenBank/DDBJ databases">
        <authorList>
            <person name="Shen W."/>
            <person name="Cai J."/>
        </authorList>
    </citation>
    <scope>NUCLEOTIDE SEQUENCE</scope>
    <source>
        <strain evidence="10">B1010-2</strain>
    </source>
</reference>
<keyword evidence="3" id="KW-0963">Cytoplasm</keyword>
<dbReference type="GO" id="GO:0005737">
    <property type="term" value="C:cytoplasm"/>
    <property type="evidence" value="ECO:0007669"/>
    <property type="project" value="UniProtKB-SubCell"/>
</dbReference>
<feature type="domain" description="PTS EIIB type-4" evidence="8">
    <location>
        <begin position="1"/>
        <end position="155"/>
    </location>
</feature>
<dbReference type="Proteomes" id="UP000249070">
    <property type="component" value="Unassembled WGS sequence"/>
</dbReference>
<dbReference type="InterPro" id="IPR004720">
    <property type="entry name" value="PTS_IIB_sorbose-sp"/>
</dbReference>
<dbReference type="EC" id="2.7.1.191" evidence="12"/>
<dbReference type="Proteomes" id="UP000070452">
    <property type="component" value="Unassembled WGS sequence"/>
</dbReference>
<dbReference type="SUPFAM" id="SSF52728">
    <property type="entry name" value="PTS IIb component"/>
    <property type="match status" value="1"/>
</dbReference>
<evidence type="ECO:0000313" key="13">
    <source>
        <dbReference type="Proteomes" id="UP000070452"/>
    </source>
</evidence>
<evidence type="ECO:0000256" key="7">
    <source>
        <dbReference type="ARBA" id="ARBA00022777"/>
    </source>
</evidence>
<comment type="subcellular location">
    <subcellularLocation>
        <location evidence="1">Cytoplasm</location>
    </subcellularLocation>
</comment>
<evidence type="ECO:0000313" key="15">
    <source>
        <dbReference type="Proteomes" id="UP000249070"/>
    </source>
</evidence>
<dbReference type="EMBL" id="FKLM01000108">
    <property type="protein sequence ID" value="SAZ41368.1"/>
    <property type="molecule type" value="Genomic_DNA"/>
</dbReference>
<dbReference type="EMBL" id="LRHK01000008">
    <property type="protein sequence ID" value="KWX16293.1"/>
    <property type="molecule type" value="Genomic_DNA"/>
</dbReference>
<dbReference type="PATRIC" id="fig|1352.1358.peg.2937"/>
<dbReference type="PROSITE" id="PS51101">
    <property type="entry name" value="PTS_EIIB_TYPE_4"/>
    <property type="match status" value="1"/>
</dbReference>
<keyword evidence="4 9" id="KW-0762">Sugar transport</keyword>
<dbReference type="InterPro" id="IPR036667">
    <property type="entry name" value="PTS_IIB_sorbose-sp_sf"/>
</dbReference>
<evidence type="ECO:0000256" key="4">
    <source>
        <dbReference type="ARBA" id="ARBA00022597"/>
    </source>
</evidence>
<keyword evidence="7" id="KW-0418">Kinase</keyword>
<evidence type="ECO:0000259" key="8">
    <source>
        <dbReference type="PROSITE" id="PS51101"/>
    </source>
</evidence>
<sequence>MIKLLRVDERFVHGQVAFAWTNNLGANCIFVASNEIATNNLRKKTLKMAVPTGTKFVVKDMTEAISVLNGEKIKKYQVFLIVGTVEDAYEITQHVPEIKEVNLGNLKKNENRKMITSSVYLNEQELDLVKKMTENGITVQCQAVPTDKKINPLHD</sequence>
<evidence type="ECO:0000256" key="1">
    <source>
        <dbReference type="ARBA" id="ARBA00004496"/>
    </source>
</evidence>
<reference evidence="9 13" key="1">
    <citation type="submission" date="2016-01" db="EMBL/GenBank/DDBJ databases">
        <title>Molecular Mechanisms for transfer of large genomic segments between Enterococcus faecium strains.</title>
        <authorList>
            <person name="Garcia-Solache M.A."/>
            <person name="Lebreton F."/>
            <person name="Mclaughlin R.E."/>
            <person name="Whiteaker J.D."/>
            <person name="Gilmore M.S."/>
            <person name="Rice L.B."/>
        </authorList>
    </citation>
    <scope>NUCLEOTIDE SEQUENCE [LARGE SCALE GENOMIC DNA]</scope>
    <source>
        <strain evidence="9 13">D344RRF x C68</strain>
    </source>
</reference>
<protein>
    <submittedName>
        <fullName evidence="11">PTS mannose/fructose/sorbose transporter subunit IIB</fullName>
    </submittedName>
    <submittedName>
        <fullName evidence="9 10">PTS sugar transporter</fullName>
    </submittedName>
    <submittedName>
        <fullName evidence="12">PTS system, mannose/fructose/sorbose-specific IIB component</fullName>
        <ecNumber evidence="12">2.7.1.191</ecNumber>
    </submittedName>
</protein>
<keyword evidence="6" id="KW-0598">Phosphotransferase system</keyword>
<gene>
    <name evidence="9" type="ORF">AWT83_16260</name>
    <name evidence="11" type="ORF">DKP91_15865</name>
    <name evidence="12" type="ORF">DTPHA_602931</name>
    <name evidence="10" type="ORF">P6Z85_11830</name>
</gene>
<name>A0A133CE83_ENTFC</name>
<dbReference type="Pfam" id="PF03830">
    <property type="entry name" value="PTSIIB_sorb"/>
    <property type="match status" value="1"/>
</dbReference>
<dbReference type="GO" id="GO:0016301">
    <property type="term" value="F:kinase activity"/>
    <property type="evidence" value="ECO:0007669"/>
    <property type="project" value="UniProtKB-KW"/>
</dbReference>
<accession>A0A133CE83</accession>
<dbReference type="EMBL" id="QHGU01000194">
    <property type="protein sequence ID" value="PZM52091.1"/>
    <property type="molecule type" value="Genomic_DNA"/>
</dbReference>
<organism evidence="9 13">
    <name type="scientific">Enterococcus faecium</name>
    <name type="common">Streptococcus faecium</name>
    <dbReference type="NCBI Taxonomy" id="1352"/>
    <lineage>
        <taxon>Bacteria</taxon>
        <taxon>Bacillati</taxon>
        <taxon>Bacillota</taxon>
        <taxon>Bacilli</taxon>
        <taxon>Lactobacillales</taxon>
        <taxon>Enterococcaceae</taxon>
        <taxon>Enterococcus</taxon>
    </lineage>
</organism>
<reference evidence="12 14" key="2">
    <citation type="submission" date="2016-04" db="EMBL/GenBank/DDBJ databases">
        <authorList>
            <person name="Millard A."/>
        </authorList>
    </citation>
    <scope>NUCLEOTIDE SEQUENCE [LARGE SCALE GENOMIC DNA]</scope>
    <source>
        <strain evidence="12">Isolate 22</strain>
    </source>
</reference>
<dbReference type="Proteomes" id="UP000183509">
    <property type="component" value="Unassembled WGS sequence"/>
</dbReference>
<dbReference type="GO" id="GO:0009401">
    <property type="term" value="P:phosphoenolpyruvate-dependent sugar phosphotransferase system"/>
    <property type="evidence" value="ECO:0007669"/>
    <property type="project" value="UniProtKB-KW"/>
</dbReference>
<keyword evidence="2" id="KW-0813">Transport</keyword>
<evidence type="ECO:0000313" key="14">
    <source>
        <dbReference type="Proteomes" id="UP000183509"/>
    </source>
</evidence>
<dbReference type="GO" id="GO:0008982">
    <property type="term" value="F:protein-N(PI)-phosphohistidine-sugar phosphotransferase activity"/>
    <property type="evidence" value="ECO:0007669"/>
    <property type="project" value="InterPro"/>
</dbReference>
<dbReference type="Proteomes" id="UP001260956">
    <property type="component" value="Unassembled WGS sequence"/>
</dbReference>
<comment type="caution">
    <text evidence="9">The sequence shown here is derived from an EMBL/GenBank/DDBJ whole genome shotgun (WGS) entry which is preliminary data.</text>
</comment>
<dbReference type="Gene3D" id="3.40.35.10">
    <property type="entry name" value="Phosphotransferase system, sorbose subfamily IIB component"/>
    <property type="match status" value="1"/>
</dbReference>
<evidence type="ECO:0000256" key="6">
    <source>
        <dbReference type="ARBA" id="ARBA00022683"/>
    </source>
</evidence>
<evidence type="ECO:0000313" key="9">
    <source>
        <dbReference type="EMBL" id="KWX16293.1"/>
    </source>
</evidence>